<keyword evidence="2" id="KW-0012">Acyltransferase</keyword>
<evidence type="ECO:0000313" key="3">
    <source>
        <dbReference type="Proteomes" id="UP000784880"/>
    </source>
</evidence>
<keyword evidence="3" id="KW-1185">Reference proteome</keyword>
<evidence type="ECO:0000259" key="1">
    <source>
        <dbReference type="PROSITE" id="PS51186"/>
    </source>
</evidence>
<proteinExistence type="predicted"/>
<dbReference type="EMBL" id="JAHQCS010000072">
    <property type="protein sequence ID" value="MBU9711413.1"/>
    <property type="molecule type" value="Genomic_DNA"/>
</dbReference>
<gene>
    <name evidence="2" type="ORF">KS419_06680</name>
</gene>
<dbReference type="Proteomes" id="UP000784880">
    <property type="component" value="Unassembled WGS sequence"/>
</dbReference>
<comment type="caution">
    <text evidence="2">The sequence shown here is derived from an EMBL/GenBank/DDBJ whole genome shotgun (WGS) entry which is preliminary data.</text>
</comment>
<accession>A0ABS6JGF8</accession>
<feature type="domain" description="N-acetyltransferase" evidence="1">
    <location>
        <begin position="3"/>
        <end position="147"/>
    </location>
</feature>
<keyword evidence="2" id="KW-0808">Transferase</keyword>
<dbReference type="Pfam" id="PF13673">
    <property type="entry name" value="Acetyltransf_10"/>
    <property type="match status" value="1"/>
</dbReference>
<dbReference type="EC" id="2.3.1.-" evidence="2"/>
<dbReference type="InterPro" id="IPR000182">
    <property type="entry name" value="GNAT_dom"/>
</dbReference>
<name>A0ABS6JGF8_9BACI</name>
<evidence type="ECO:0000313" key="2">
    <source>
        <dbReference type="EMBL" id="MBU9711413.1"/>
    </source>
</evidence>
<dbReference type="RefSeq" id="WP_217065291.1">
    <property type="nucleotide sequence ID" value="NZ_JAHQCS010000072.1"/>
</dbReference>
<reference evidence="2 3" key="1">
    <citation type="submission" date="2021-06" db="EMBL/GenBank/DDBJ databases">
        <title>Bacillus sp. RD4P76, an endophyte from a halophyte.</title>
        <authorList>
            <person name="Sun J.-Q."/>
        </authorList>
    </citation>
    <scope>NUCLEOTIDE SEQUENCE [LARGE SCALE GENOMIC DNA]</scope>
    <source>
        <strain evidence="2 3">CGMCC 1.15917</strain>
    </source>
</reference>
<dbReference type="CDD" id="cd04301">
    <property type="entry name" value="NAT_SF"/>
    <property type="match status" value="1"/>
</dbReference>
<protein>
    <submittedName>
        <fullName evidence="2">GNAT family N-acetyltransferase</fullName>
        <ecNumber evidence="2">2.3.1.-</ecNumber>
    </submittedName>
</protein>
<organism evidence="2 3">
    <name type="scientific">Evansella tamaricis</name>
    <dbReference type="NCBI Taxonomy" id="2069301"/>
    <lineage>
        <taxon>Bacteria</taxon>
        <taxon>Bacillati</taxon>
        <taxon>Bacillota</taxon>
        <taxon>Bacilli</taxon>
        <taxon>Bacillales</taxon>
        <taxon>Bacillaceae</taxon>
        <taxon>Evansella</taxon>
    </lineage>
</organism>
<sequence length="147" mass="17179">MGWNIRTFGELTTEELYKILMERVSIFVVEQECPYPEIDGKDELALHLFLEKDGKIAAYARLFKGGDYYEEASIGRILVKDSFRKTGLGKDLLSRAISIIQDEWKEKEIKIQAQNYLRDFYSSFGFRPITEIYLEDNIPHVDMVLKN</sequence>
<dbReference type="GO" id="GO:0016746">
    <property type="term" value="F:acyltransferase activity"/>
    <property type="evidence" value="ECO:0007669"/>
    <property type="project" value="UniProtKB-KW"/>
</dbReference>
<dbReference type="PROSITE" id="PS51186">
    <property type="entry name" value="GNAT"/>
    <property type="match status" value="1"/>
</dbReference>